<dbReference type="CDD" id="cd03809">
    <property type="entry name" value="GT4_MtfB-like"/>
    <property type="match status" value="1"/>
</dbReference>
<sequence>MKIAINTTSAVAGGGITYIKNLLTYLSKIDTNHQYLILTTSTGKENFYFQHPNFTFISFRIPSQNSLLRILWEQCILPSFLKKEGVDILFSPGNICPFFTPIRNVVMIQNVEPFSDNLLIEKGLIQNVRLKLLKRLTIVSIKRAHRVIFPSMNARTLIEKIGTSVKHAEVIYHGINKEIFRPYSEDNILHQFKKKYGLEKFILYVSHIQRYKNFLELIKAFVLLKGKINNEIQLVFAGECFDREYHDEIKAFIAEHRYENRIIFLGNIPYEELPYLYSSCILFVYPSTCESFGMTLVEAMACGAPVLVSNKEPMSEICGNAAMYFDPANLNEIADVILRTLKNQELISALRKKTLERAKIFSWENTATNTLQIFESSAI</sequence>
<name>A0A533QC05_9BACT</name>
<feature type="domain" description="Glycosyltransferase subfamily 4-like N-terminal" evidence="3">
    <location>
        <begin position="13"/>
        <end position="177"/>
    </location>
</feature>
<keyword evidence="4" id="KW-0328">Glycosyltransferase</keyword>
<keyword evidence="1 4" id="KW-0808">Transferase</keyword>
<dbReference type="Pfam" id="PF13439">
    <property type="entry name" value="Glyco_transf_4"/>
    <property type="match status" value="1"/>
</dbReference>
<dbReference type="GO" id="GO:0016757">
    <property type="term" value="F:glycosyltransferase activity"/>
    <property type="evidence" value="ECO:0007669"/>
    <property type="project" value="UniProtKB-KW"/>
</dbReference>
<evidence type="ECO:0000256" key="1">
    <source>
        <dbReference type="ARBA" id="ARBA00022679"/>
    </source>
</evidence>
<protein>
    <submittedName>
        <fullName evidence="4">Mannosyltransferase</fullName>
    </submittedName>
</protein>
<dbReference type="Proteomes" id="UP000319783">
    <property type="component" value="Unassembled WGS sequence"/>
</dbReference>
<comment type="caution">
    <text evidence="4">The sequence shown here is derived from an EMBL/GenBank/DDBJ whole genome shotgun (WGS) entry which is preliminary data.</text>
</comment>
<dbReference type="InterPro" id="IPR001296">
    <property type="entry name" value="Glyco_trans_1"/>
</dbReference>
<evidence type="ECO:0000259" key="2">
    <source>
        <dbReference type="Pfam" id="PF00534"/>
    </source>
</evidence>
<proteinExistence type="predicted"/>
<dbReference type="InterPro" id="IPR028098">
    <property type="entry name" value="Glyco_trans_4-like_N"/>
</dbReference>
<reference evidence="4 5" key="1">
    <citation type="submission" date="2019-04" db="EMBL/GenBank/DDBJ databases">
        <title>Genome of a novel bacterium Candidatus Jettenia ecosi reconstructed from metagenome of an anammox bioreactor.</title>
        <authorList>
            <person name="Mardanov A.V."/>
            <person name="Beletsky A.V."/>
            <person name="Ravin N.V."/>
            <person name="Botchkova E.A."/>
            <person name="Litti Y.V."/>
            <person name="Nozhevnikova A.N."/>
        </authorList>
    </citation>
    <scope>NUCLEOTIDE SEQUENCE [LARGE SCALE GENOMIC DNA]</scope>
    <source>
        <strain evidence="4">J2</strain>
    </source>
</reference>
<dbReference type="SUPFAM" id="SSF53756">
    <property type="entry name" value="UDP-Glycosyltransferase/glycogen phosphorylase"/>
    <property type="match status" value="1"/>
</dbReference>
<dbReference type="AlphaFoldDB" id="A0A533QC05"/>
<dbReference type="Pfam" id="PF00534">
    <property type="entry name" value="Glycos_transf_1"/>
    <property type="match status" value="1"/>
</dbReference>
<evidence type="ECO:0000313" key="4">
    <source>
        <dbReference type="EMBL" id="TLD42254.1"/>
    </source>
</evidence>
<dbReference type="Gene3D" id="3.40.50.2000">
    <property type="entry name" value="Glycogen Phosphorylase B"/>
    <property type="match status" value="2"/>
</dbReference>
<dbReference type="GO" id="GO:0009103">
    <property type="term" value="P:lipopolysaccharide biosynthetic process"/>
    <property type="evidence" value="ECO:0007669"/>
    <property type="project" value="TreeGrafter"/>
</dbReference>
<dbReference type="PANTHER" id="PTHR46401">
    <property type="entry name" value="GLYCOSYLTRANSFERASE WBBK-RELATED"/>
    <property type="match status" value="1"/>
</dbReference>
<feature type="domain" description="Glycosyl transferase family 1" evidence="2">
    <location>
        <begin position="190"/>
        <end position="354"/>
    </location>
</feature>
<accession>A0A533QC05</accession>
<dbReference type="EMBL" id="SULG01000024">
    <property type="protein sequence ID" value="TLD42254.1"/>
    <property type="molecule type" value="Genomic_DNA"/>
</dbReference>
<gene>
    <name evidence="4" type="ORF">JETT_1497</name>
</gene>
<organism evidence="4 5">
    <name type="scientific">Candidatus Jettenia ecosi</name>
    <dbReference type="NCBI Taxonomy" id="2494326"/>
    <lineage>
        <taxon>Bacteria</taxon>
        <taxon>Pseudomonadati</taxon>
        <taxon>Planctomycetota</taxon>
        <taxon>Candidatus Brocadiia</taxon>
        <taxon>Candidatus Brocadiales</taxon>
        <taxon>Candidatus Brocadiaceae</taxon>
        <taxon>Candidatus Jettenia</taxon>
    </lineage>
</organism>
<evidence type="ECO:0000259" key="3">
    <source>
        <dbReference type="Pfam" id="PF13439"/>
    </source>
</evidence>
<dbReference type="PANTHER" id="PTHR46401:SF2">
    <property type="entry name" value="GLYCOSYLTRANSFERASE WBBK-RELATED"/>
    <property type="match status" value="1"/>
</dbReference>
<evidence type="ECO:0000313" key="5">
    <source>
        <dbReference type="Proteomes" id="UP000319783"/>
    </source>
</evidence>